<dbReference type="Proteomes" id="UP000277212">
    <property type="component" value="Unassembled WGS sequence"/>
</dbReference>
<evidence type="ECO:0000259" key="6">
    <source>
        <dbReference type="PROSITE" id="PS50048"/>
    </source>
</evidence>
<dbReference type="InterPro" id="IPR001138">
    <property type="entry name" value="Zn2Cys6_DnaBD"/>
</dbReference>
<keyword evidence="2" id="KW-0862">Zinc</keyword>
<keyword evidence="3" id="KW-0805">Transcription regulation</keyword>
<dbReference type="CDD" id="cd00067">
    <property type="entry name" value="GAL4"/>
    <property type="match status" value="1"/>
</dbReference>
<organism evidence="7 8">
    <name type="scientific">Fusarium kuroshium</name>
    <dbReference type="NCBI Taxonomy" id="2010991"/>
    <lineage>
        <taxon>Eukaryota</taxon>
        <taxon>Fungi</taxon>
        <taxon>Dikarya</taxon>
        <taxon>Ascomycota</taxon>
        <taxon>Pezizomycotina</taxon>
        <taxon>Sordariomycetes</taxon>
        <taxon>Hypocreomycetidae</taxon>
        <taxon>Hypocreales</taxon>
        <taxon>Nectriaceae</taxon>
        <taxon>Fusarium</taxon>
        <taxon>Fusarium solani species complex</taxon>
    </lineage>
</organism>
<dbReference type="EMBL" id="NKUJ01000053">
    <property type="protein sequence ID" value="RMJ16066.1"/>
    <property type="molecule type" value="Genomic_DNA"/>
</dbReference>
<dbReference type="GO" id="GO:0000981">
    <property type="term" value="F:DNA-binding transcription factor activity, RNA polymerase II-specific"/>
    <property type="evidence" value="ECO:0007669"/>
    <property type="project" value="InterPro"/>
</dbReference>
<feature type="domain" description="Zn(2)-C6 fungal-type" evidence="6">
    <location>
        <begin position="8"/>
        <end position="38"/>
    </location>
</feature>
<keyword evidence="8" id="KW-1185">Reference proteome</keyword>
<keyword evidence="5" id="KW-0539">Nucleus</keyword>
<evidence type="ECO:0000256" key="3">
    <source>
        <dbReference type="ARBA" id="ARBA00023015"/>
    </source>
</evidence>
<dbReference type="SMART" id="SM00066">
    <property type="entry name" value="GAL4"/>
    <property type="match status" value="1"/>
</dbReference>
<protein>
    <recommendedName>
        <fullName evidence="6">Zn(2)-C6 fungal-type domain-containing protein</fullName>
    </recommendedName>
</protein>
<sequence>MHPKTRKACEPCKSAKRKCTKQLPQCRRCELRGLVCSYEANPRMVVYGANDNVGGLIRLPQHHEEQAVSSFLQPPQPEVIAIDPQLGLELPTTITSPSPSLDDLRSAWFLTPDSWEVSSVDTSRLVPISANEVHICFDKTRDWLKEWVETGSNPFIHPELNKKSVPSCIQDAFMALSTYFNKTDKTSDMVYRFIEDKANRLTVSHDRPQASIIDEIGRVQSLFIYTFIRLFDGNIRQRHYAEQHLPILHRWAKQMLSHASCATSDDRLLLHNALTVYTPELTSHPPVPTHASPEQLLWHAWILSESVRRTWCVSMMTRSGYELLKTGTGPCFGGVKITTRRGVWDAKTAAAWTGICAERSVGFFHRNETEVLLEERSMDDVDVFPLVLMGLDFGPDRMERWRNSGPH</sequence>
<dbReference type="PROSITE" id="PS50048">
    <property type="entry name" value="ZN2_CY6_FUNGAL_2"/>
    <property type="match status" value="1"/>
</dbReference>
<dbReference type="AlphaFoldDB" id="A0A3M2SER4"/>
<dbReference type="OrthoDB" id="9930022at2759"/>
<name>A0A3M2SER4_9HYPO</name>
<gene>
    <name evidence="7" type="ORF">CDV36_004212</name>
</gene>
<evidence type="ECO:0000256" key="1">
    <source>
        <dbReference type="ARBA" id="ARBA00022723"/>
    </source>
</evidence>
<evidence type="ECO:0000313" key="8">
    <source>
        <dbReference type="Proteomes" id="UP000277212"/>
    </source>
</evidence>
<accession>A0A3M2SER4</accession>
<keyword evidence="4" id="KW-0804">Transcription</keyword>
<comment type="caution">
    <text evidence="7">The sequence shown here is derived from an EMBL/GenBank/DDBJ whole genome shotgun (WGS) entry which is preliminary data.</text>
</comment>
<evidence type="ECO:0000256" key="4">
    <source>
        <dbReference type="ARBA" id="ARBA00023163"/>
    </source>
</evidence>
<dbReference type="PROSITE" id="PS00463">
    <property type="entry name" value="ZN2_CY6_FUNGAL_1"/>
    <property type="match status" value="1"/>
</dbReference>
<dbReference type="SUPFAM" id="SSF57701">
    <property type="entry name" value="Zn2/Cys6 DNA-binding domain"/>
    <property type="match status" value="1"/>
</dbReference>
<dbReference type="PANTHER" id="PTHR47660">
    <property type="entry name" value="TRANSCRIPTION FACTOR WITH C2H2 AND ZN(2)-CYS(6) DNA BINDING DOMAIN (EUROFUNG)-RELATED-RELATED"/>
    <property type="match status" value="1"/>
</dbReference>
<reference evidence="7 8" key="1">
    <citation type="submission" date="2017-06" db="EMBL/GenBank/DDBJ databases">
        <title>Comparative genomic analysis of Ambrosia Fusariam Clade fungi.</title>
        <authorList>
            <person name="Stajich J.E."/>
            <person name="Carrillo J."/>
            <person name="Kijimoto T."/>
            <person name="Eskalen A."/>
            <person name="O'Donnell K."/>
            <person name="Kasson M."/>
        </authorList>
    </citation>
    <scope>NUCLEOTIDE SEQUENCE [LARGE SCALE GENOMIC DNA]</scope>
    <source>
        <strain evidence="7">UCR3666</strain>
    </source>
</reference>
<dbReference type="GO" id="GO:0008270">
    <property type="term" value="F:zinc ion binding"/>
    <property type="evidence" value="ECO:0007669"/>
    <property type="project" value="InterPro"/>
</dbReference>
<proteinExistence type="predicted"/>
<keyword evidence="1" id="KW-0479">Metal-binding</keyword>
<evidence type="ECO:0000256" key="2">
    <source>
        <dbReference type="ARBA" id="ARBA00022833"/>
    </source>
</evidence>
<dbReference type="PANTHER" id="PTHR47660:SF2">
    <property type="entry name" value="TRANSCRIPTION FACTOR WITH C2H2 AND ZN(2)-CYS(6) DNA BINDING DOMAIN (EUROFUNG)"/>
    <property type="match status" value="1"/>
</dbReference>
<dbReference type="InterPro" id="IPR036864">
    <property type="entry name" value="Zn2-C6_fun-type_DNA-bd_sf"/>
</dbReference>
<evidence type="ECO:0000313" key="7">
    <source>
        <dbReference type="EMBL" id="RMJ16066.1"/>
    </source>
</evidence>
<dbReference type="STRING" id="2010991.A0A3M2SER4"/>
<dbReference type="Gene3D" id="4.10.240.10">
    <property type="entry name" value="Zn(2)-C6 fungal-type DNA-binding domain"/>
    <property type="match status" value="1"/>
</dbReference>
<dbReference type="Pfam" id="PF00172">
    <property type="entry name" value="Zn_clus"/>
    <property type="match status" value="1"/>
</dbReference>
<evidence type="ECO:0000256" key="5">
    <source>
        <dbReference type="ARBA" id="ARBA00023242"/>
    </source>
</evidence>